<gene>
    <name evidence="1" type="ORF">LOY88_000702</name>
</gene>
<comment type="caution">
    <text evidence="1">The sequence shown here is derived from an EMBL/GenBank/DDBJ whole genome shotgun (WGS) entry which is preliminary data.</text>
</comment>
<reference evidence="1" key="1">
    <citation type="journal article" date="2022" name="bioRxiv">
        <title>Population genetic analysis of Ophidiomyces ophidiicola, the causative agent of snake fungal disease, indicates recent introductions to the USA.</title>
        <authorList>
            <person name="Ladner J.T."/>
            <person name="Palmer J.M."/>
            <person name="Ettinger C.L."/>
            <person name="Stajich J.E."/>
            <person name="Farrell T.M."/>
            <person name="Glorioso B.M."/>
            <person name="Lawson B."/>
            <person name="Price S.J."/>
            <person name="Stengle A.G."/>
            <person name="Grear D.A."/>
            <person name="Lorch J.M."/>
        </authorList>
    </citation>
    <scope>NUCLEOTIDE SEQUENCE</scope>
    <source>
        <strain evidence="1">NWHC 24266-5</strain>
    </source>
</reference>
<organism evidence="1">
    <name type="scientific">Ophidiomyces ophidiicola</name>
    <dbReference type="NCBI Taxonomy" id="1387563"/>
    <lineage>
        <taxon>Eukaryota</taxon>
        <taxon>Fungi</taxon>
        <taxon>Dikarya</taxon>
        <taxon>Ascomycota</taxon>
        <taxon>Pezizomycotina</taxon>
        <taxon>Eurotiomycetes</taxon>
        <taxon>Eurotiomycetidae</taxon>
        <taxon>Onygenales</taxon>
        <taxon>Onygenaceae</taxon>
        <taxon>Ophidiomyces</taxon>
    </lineage>
</organism>
<accession>A0ACB8V4J9</accession>
<proteinExistence type="predicted"/>
<dbReference type="EMBL" id="JALBCA010000007">
    <property type="protein sequence ID" value="KAI2392318.1"/>
    <property type="molecule type" value="Genomic_DNA"/>
</dbReference>
<name>A0ACB8V4J9_9EURO</name>
<sequence length="720" mass="81942">MPVNTAHKNLEDAIAQLEQSAFVPKNQRHDSILDAARSITSLAYEYGIETGLLDRLLDVIVRSKYLNQTTVTALVKNLYPSERVPSKLIARVIASLGPSKTKPSAVTQNLLLQWLILVYDGLEDQSYLSKFYAVFFDNLEMITIRHLLCRLLSMITRRKHVKPFRIQSLMELIRNTAGEERELLGLLRVFKSYYPDIIVTDSVFSRKQGTYFFKHSDAEWISRMQTLQETAAKSKCSKMRTFQVVRREGGKRSRVEVVIPSARTSKVTYGFTSLEEVRSINSFVQKLDKVQLPNQIASALADPLVQKYLLLVQNNQASQRMENWLQNFFEDELDLLAVQDCESGDLSYVLEILVGYVRYVKASYHELPQSALTFFRKYLSIWNGKDYQTNILALLEYLPVEGYRNLRNAYFSRLEAAILDNSIQAKVSLLCCYTNIIRHWGCLIRSDTNLSTSPPLSDLILRSELLCLTLFETSWGNLDIVAPISPGVCVLQFYMELTQMFYFAPKKMAIPLTIPIPQTVYHLIFTPTICNTSILSSILARYKATLETLNAVFPNRVPQGEIIKFNGYVLDTCNLLWRNRALNSDEQNAIGCLIPTKTITTLANFVHDLNTTLNGRYNSSYKCRLKLVSMFSLSHNCALCRLSADCIQSLENIAGKEGKTISAKLPLPVTQDVLTRIGRDGGIVLNWQEYRLKMLDWLDEYGSKGIGALMRSSMINLRNT</sequence>
<evidence type="ECO:0000313" key="1">
    <source>
        <dbReference type="EMBL" id="KAI2392318.1"/>
    </source>
</evidence>
<protein>
    <submittedName>
        <fullName evidence="1">Uncharacterized protein</fullName>
    </submittedName>
</protein>